<keyword evidence="5" id="KW-1185">Reference proteome</keyword>
<organism evidence="4 5">
    <name type="scientific">Galactobacter caseinivorans</name>
    <dbReference type="NCBI Taxonomy" id="2676123"/>
    <lineage>
        <taxon>Bacteria</taxon>
        <taxon>Bacillati</taxon>
        <taxon>Actinomycetota</taxon>
        <taxon>Actinomycetes</taxon>
        <taxon>Micrococcales</taxon>
        <taxon>Micrococcaceae</taxon>
        <taxon>Galactobacter</taxon>
    </lineage>
</organism>
<protein>
    <recommendedName>
        <fullName evidence="3">Flp pilus assembly protein RcpC/CpaB domain-containing protein</fullName>
    </recommendedName>
</protein>
<keyword evidence="2" id="KW-0472">Membrane</keyword>
<keyword evidence="2" id="KW-0812">Transmembrane</keyword>
<sequence length="312" mass="32652">MRGAPRRRKTPPVPPLQRPPPPRRPPPRSRRARVPHSCTNTAPLSTTGPFAVSGHRSAGHSGFMFQRSHPRRTSGRGTSMRDAPRDEPGSAPQRGRQATLRRPRRSPAEWWRRRRRWLIAGLVFVAVFAGLRAVAPADAGARLVSAPRADLSAGHVLSAEDLIQVRLSGPSSPEEGHERELVGRTLAVPWPAGVPLHRSALAGSGLTKGLEPGRVAVGLALGKGNPAGFVRPGDVVEVIVTDASEERSAPSRSVVSGARVLWAGGAEQAGGWLGSSAQSGQGVVVVVSVPRSAAAAVSGAPQRGAVSLVVTG</sequence>
<reference evidence="4 5" key="1">
    <citation type="submission" date="2018-07" db="EMBL/GenBank/DDBJ databases">
        <title>Arthrobacter sp. nov., isolated from raw cow's milk with high bacterial count.</title>
        <authorList>
            <person name="Hahne J."/>
            <person name="Isele D."/>
            <person name="Lipski A."/>
        </authorList>
    </citation>
    <scope>NUCLEOTIDE SEQUENCE [LARGE SCALE GENOMIC DNA]</scope>
    <source>
        <strain evidence="4 5">JZ R-183</strain>
    </source>
</reference>
<feature type="transmembrane region" description="Helical" evidence="2">
    <location>
        <begin position="117"/>
        <end position="135"/>
    </location>
</feature>
<gene>
    <name evidence="4" type="ORF">DWQ67_01350</name>
</gene>
<dbReference type="AlphaFoldDB" id="A0A496PLW3"/>
<evidence type="ECO:0000313" key="4">
    <source>
        <dbReference type="EMBL" id="RKW71520.1"/>
    </source>
</evidence>
<name>A0A496PLW3_9MICC</name>
<feature type="compositionally biased region" description="Pro residues" evidence="1">
    <location>
        <begin position="11"/>
        <end position="24"/>
    </location>
</feature>
<feature type="domain" description="Flp pilus assembly protein RcpC/CpaB" evidence="3">
    <location>
        <begin position="205"/>
        <end position="310"/>
    </location>
</feature>
<feature type="compositionally biased region" description="Polar residues" evidence="1">
    <location>
        <begin position="37"/>
        <end position="48"/>
    </location>
</feature>
<proteinExistence type="predicted"/>
<evidence type="ECO:0000313" key="5">
    <source>
        <dbReference type="Proteomes" id="UP000273119"/>
    </source>
</evidence>
<evidence type="ECO:0000259" key="3">
    <source>
        <dbReference type="Pfam" id="PF16976"/>
    </source>
</evidence>
<evidence type="ECO:0000256" key="1">
    <source>
        <dbReference type="SAM" id="MobiDB-lite"/>
    </source>
</evidence>
<dbReference type="InterPro" id="IPR031571">
    <property type="entry name" value="RcpC_dom"/>
</dbReference>
<feature type="compositionally biased region" description="Basic residues" evidence="1">
    <location>
        <begin position="25"/>
        <end position="34"/>
    </location>
</feature>
<accession>A0A496PLW3</accession>
<dbReference type="Pfam" id="PF16976">
    <property type="entry name" value="RcpC"/>
    <property type="match status" value="1"/>
</dbReference>
<feature type="compositionally biased region" description="Basic residues" evidence="1">
    <location>
        <begin position="1"/>
        <end position="10"/>
    </location>
</feature>
<dbReference type="Proteomes" id="UP000273119">
    <property type="component" value="Unassembled WGS sequence"/>
</dbReference>
<evidence type="ECO:0000256" key="2">
    <source>
        <dbReference type="SAM" id="Phobius"/>
    </source>
</evidence>
<dbReference type="EMBL" id="QQXL01000001">
    <property type="protein sequence ID" value="RKW71520.1"/>
    <property type="molecule type" value="Genomic_DNA"/>
</dbReference>
<comment type="caution">
    <text evidence="4">The sequence shown here is derived from an EMBL/GenBank/DDBJ whole genome shotgun (WGS) entry which is preliminary data.</text>
</comment>
<keyword evidence="2" id="KW-1133">Transmembrane helix</keyword>
<feature type="region of interest" description="Disordered" evidence="1">
    <location>
        <begin position="1"/>
        <end position="106"/>
    </location>
</feature>